<dbReference type="InterPro" id="IPR051420">
    <property type="entry name" value="Ser_Thr_Kinases_DiverseReg"/>
</dbReference>
<keyword evidence="6 16" id="KW-0812">Transmembrane</keyword>
<dbReference type="CDD" id="cd14066">
    <property type="entry name" value="STKc_IRAK"/>
    <property type="match status" value="1"/>
</dbReference>
<protein>
    <recommendedName>
        <fullName evidence="2">non-specific serine/threonine protein kinase</fullName>
        <ecNumber evidence="2">2.7.11.1</ecNumber>
    </recommendedName>
</protein>
<evidence type="ECO:0000256" key="11">
    <source>
        <dbReference type="ARBA" id="ARBA00022989"/>
    </source>
</evidence>
<evidence type="ECO:0000259" key="17">
    <source>
        <dbReference type="PROSITE" id="PS50011"/>
    </source>
</evidence>
<dbReference type="OrthoDB" id="551849at2759"/>
<dbReference type="InterPro" id="IPR001245">
    <property type="entry name" value="Ser-Thr/Tyr_kinase_cat_dom"/>
</dbReference>
<evidence type="ECO:0000256" key="10">
    <source>
        <dbReference type="ARBA" id="ARBA00022840"/>
    </source>
</evidence>
<dbReference type="Gene3D" id="3.80.10.10">
    <property type="entry name" value="Ribonuclease Inhibitor"/>
    <property type="match status" value="5"/>
</dbReference>
<dbReference type="GO" id="GO:0005524">
    <property type="term" value="F:ATP binding"/>
    <property type="evidence" value="ECO:0007669"/>
    <property type="project" value="UniProtKB-UniRule"/>
</dbReference>
<dbReference type="AlphaFoldDB" id="A0A0Q3F6N8"/>
<evidence type="ECO:0000313" key="18">
    <source>
        <dbReference type="EMBL" id="KQJ93836.1"/>
    </source>
</evidence>
<dbReference type="EMBL" id="CM000882">
    <property type="protein sequence ID" value="KQJ93834.1"/>
    <property type="molecule type" value="Genomic_DNA"/>
</dbReference>
<dbReference type="SMART" id="SM00369">
    <property type="entry name" value="LRR_TYP"/>
    <property type="match status" value="8"/>
</dbReference>
<dbReference type="SUPFAM" id="SSF56112">
    <property type="entry name" value="Protein kinase-like (PK-like)"/>
    <property type="match status" value="1"/>
</dbReference>
<evidence type="ECO:0000256" key="15">
    <source>
        <dbReference type="PROSITE-ProRule" id="PRU10141"/>
    </source>
</evidence>
<evidence type="ECO:0000256" key="2">
    <source>
        <dbReference type="ARBA" id="ARBA00012513"/>
    </source>
</evidence>
<dbReference type="InterPro" id="IPR001611">
    <property type="entry name" value="Leu-rich_rpt"/>
</dbReference>
<reference evidence="18" key="2">
    <citation type="submission" date="2017-06" db="EMBL/GenBank/DDBJ databases">
        <title>WGS assembly of Brachypodium distachyon.</title>
        <authorList>
            <consortium name="The International Brachypodium Initiative"/>
            <person name="Lucas S."/>
            <person name="Harmon-Smith M."/>
            <person name="Lail K."/>
            <person name="Tice H."/>
            <person name="Grimwood J."/>
            <person name="Bruce D."/>
            <person name="Barry K."/>
            <person name="Shu S."/>
            <person name="Lindquist E."/>
            <person name="Wang M."/>
            <person name="Pitluck S."/>
            <person name="Vogel J.P."/>
            <person name="Garvin D.F."/>
            <person name="Mockler T.C."/>
            <person name="Schmutz J."/>
            <person name="Rokhsar D."/>
            <person name="Bevan M.W."/>
        </authorList>
    </citation>
    <scope>NUCLEOTIDE SEQUENCE</scope>
    <source>
        <strain evidence="18">Bd21</strain>
    </source>
</reference>
<dbReference type="Gramene" id="KQJ93835">
    <property type="protein sequence ID" value="KQJ93835"/>
    <property type="gene ID" value="BRADI_3g06980v3"/>
</dbReference>
<dbReference type="SMART" id="SM00365">
    <property type="entry name" value="LRR_SD22"/>
    <property type="match status" value="5"/>
</dbReference>
<dbReference type="GO" id="GO:0005886">
    <property type="term" value="C:plasma membrane"/>
    <property type="evidence" value="ECO:0007669"/>
    <property type="project" value="UniProtKB-SubCell"/>
</dbReference>
<reference evidence="19" key="3">
    <citation type="submission" date="2018-08" db="UniProtKB">
        <authorList>
            <consortium name="EnsemblPlants"/>
        </authorList>
    </citation>
    <scope>IDENTIFICATION</scope>
    <source>
        <strain evidence="19">cv. Bd21</strain>
    </source>
</reference>
<feature type="transmembrane region" description="Helical" evidence="16">
    <location>
        <begin position="756"/>
        <end position="779"/>
    </location>
</feature>
<dbReference type="FunFam" id="3.80.10.10:FF:000626">
    <property type="entry name" value="Leucine-rich repeat receptor protein kinase MSP1"/>
    <property type="match status" value="1"/>
</dbReference>
<evidence type="ECO:0000256" key="5">
    <source>
        <dbReference type="ARBA" id="ARBA00022679"/>
    </source>
</evidence>
<dbReference type="EMBL" id="CM000882">
    <property type="protein sequence ID" value="KQJ93835.1"/>
    <property type="molecule type" value="Genomic_DNA"/>
</dbReference>
<comment type="catalytic activity">
    <reaction evidence="14">
        <text>L-seryl-[protein] + ATP = O-phospho-L-seryl-[protein] + ADP + H(+)</text>
        <dbReference type="Rhea" id="RHEA:17989"/>
        <dbReference type="Rhea" id="RHEA-COMP:9863"/>
        <dbReference type="Rhea" id="RHEA-COMP:11604"/>
        <dbReference type="ChEBI" id="CHEBI:15378"/>
        <dbReference type="ChEBI" id="CHEBI:29999"/>
        <dbReference type="ChEBI" id="CHEBI:30616"/>
        <dbReference type="ChEBI" id="CHEBI:83421"/>
        <dbReference type="ChEBI" id="CHEBI:456216"/>
        <dbReference type="EC" id="2.7.11.1"/>
    </reaction>
</comment>
<evidence type="ECO:0000256" key="8">
    <source>
        <dbReference type="ARBA" id="ARBA00022741"/>
    </source>
</evidence>
<evidence type="ECO:0000256" key="7">
    <source>
        <dbReference type="ARBA" id="ARBA00022737"/>
    </source>
</evidence>
<dbReference type="InterPro" id="IPR000719">
    <property type="entry name" value="Prot_kinase_dom"/>
</dbReference>
<feature type="domain" description="Protein kinase" evidence="17">
    <location>
        <begin position="845"/>
        <end position="1125"/>
    </location>
</feature>
<keyword evidence="7" id="KW-0677">Repeat</keyword>
<dbReference type="InterPro" id="IPR011009">
    <property type="entry name" value="Kinase-like_dom_sf"/>
</dbReference>
<dbReference type="PROSITE" id="PS00107">
    <property type="entry name" value="PROTEIN_KINASE_ATP"/>
    <property type="match status" value="1"/>
</dbReference>
<dbReference type="EMBL" id="CM000882">
    <property type="protein sequence ID" value="KQJ93836.1"/>
    <property type="molecule type" value="Genomic_DNA"/>
</dbReference>
<sequence length="1139" mass="124015">MLKKLVLDNNLLSGQLSPAIGQLQHLTMLSMSMNSISGVLPSELGSLENLEFVYLNSNSFNGSIPAAFSNLTRLSRLDASKNRLTGSLFPGIGALVNLTTLDLSSNGLMGPIPLEIGQLENLEWLFLMDNHFSGSIPEEIGNLTRLKGLKLFKCKFTGTIPWSIGGLKSLMILDISENTFNAELPTSVGELSNLTVLMAYSAGLIGTIPKELELADLEALIQFDTERNKLSGHIPDWILNWGNIESIKLTNNMFHGPLPLLPLQHLVSFSAGNNLLSGLIPAGICQANSLQSIILNYNNLTGSIKETFKGCRNLTKLNLQANNLHGEIPEYLAELPLVKLDLSVNNFTGLLPKKLCESSTIVHLYLSSNQLTNLIPECIGKLSGLKILQIDNNYLEGPIPRSVGALRNLATLSLRGNRLSGNIPLELFNCTNLVTLDLSYNNFTGHIPRAISHLTLLNILVLSHNQLSGVIPAEICVGFSRSSQSDVEFFQYHGLLDLSYNRLTGQIPPTIKGCAIVMDLYLQGNLLSGTIPEGLAELTRLVTMDLSFNELVGHMLPWSAPSVQLQGLILSNNQLNGSIPAEIDRILPKVTMLNLSHNALTGNLPRSLLCNQNLSHLDVSNNNLFGQIPFSCPGGDKGWSSTLISFNASNNHFSGSLDGSISNFTKLTYLDIHNNSLNGSLPSAISSVTSLNYLDLSSNDFSGTIPCSICDIFSLFFVNLSGNQIVGTYSLSDCVAGGSCAANNIDHKAVHPSHKVLIAATICGIAIAVILSVLLVVYLRQRLLKRRSPLALGHASKTNTTDELTLRNELLGKKSQEPPSINLAIFEHSLMKVAADDILKATENFSMLHIIGDGGFGTVYRAALPGGPQVAVKRLHNGHRFQANREFHAEMETIGKVKHPNLVPLLGYCASGDERFLIYEYMEHGNLETWLRNNRTDAAEALGWPDRLKICLGSAQGLAFLHHGFVPHVIHRDMKSSNILLDRNMEPRVSDFGLARIISACETHVSTNVAGTLGYVPPEYGLVMKSTVRGDVYSFGVVMLEVLTGRPPTGQEIEEGGGNLVGWVQWMVACRCENELFDPCLPVSGVCRQQMARVLAIAQECTADDPWRRPTMLEVVTGLKATQMMECGPSVVTVSRQDM</sequence>
<dbReference type="PANTHER" id="PTHR48005">
    <property type="entry name" value="LEUCINE RICH REPEAT KINASE 2"/>
    <property type="match status" value="1"/>
</dbReference>
<dbReference type="EnsemblPlants" id="KQJ93834">
    <property type="protein sequence ID" value="KQJ93834"/>
    <property type="gene ID" value="BRADI_3g06980v3"/>
</dbReference>
<evidence type="ECO:0000256" key="4">
    <source>
        <dbReference type="ARBA" id="ARBA00022614"/>
    </source>
</evidence>
<dbReference type="Pfam" id="PF00560">
    <property type="entry name" value="LRR_1"/>
    <property type="match status" value="10"/>
</dbReference>
<comment type="catalytic activity">
    <reaction evidence="13">
        <text>L-threonyl-[protein] + ATP = O-phospho-L-threonyl-[protein] + ADP + H(+)</text>
        <dbReference type="Rhea" id="RHEA:46608"/>
        <dbReference type="Rhea" id="RHEA-COMP:11060"/>
        <dbReference type="Rhea" id="RHEA-COMP:11605"/>
        <dbReference type="ChEBI" id="CHEBI:15378"/>
        <dbReference type="ChEBI" id="CHEBI:30013"/>
        <dbReference type="ChEBI" id="CHEBI:30616"/>
        <dbReference type="ChEBI" id="CHEBI:61977"/>
        <dbReference type="ChEBI" id="CHEBI:456216"/>
        <dbReference type="EC" id="2.7.11.1"/>
    </reaction>
</comment>
<dbReference type="ExpressionAtlas" id="A0A0Q3F6N8">
    <property type="expression patterns" value="baseline"/>
</dbReference>
<accession>A0A0Q3F6N8</accession>
<dbReference type="GO" id="GO:0004674">
    <property type="term" value="F:protein serine/threonine kinase activity"/>
    <property type="evidence" value="ECO:0007669"/>
    <property type="project" value="UniProtKB-KW"/>
</dbReference>
<dbReference type="InterPro" id="IPR017441">
    <property type="entry name" value="Protein_kinase_ATP_BS"/>
</dbReference>
<dbReference type="PROSITE" id="PS00108">
    <property type="entry name" value="PROTEIN_KINASE_ST"/>
    <property type="match status" value="1"/>
</dbReference>
<dbReference type="InterPro" id="IPR032675">
    <property type="entry name" value="LRR_dom_sf"/>
</dbReference>
<comment type="subcellular location">
    <subcellularLocation>
        <location evidence="1">Cell membrane</location>
        <topology evidence="1">Single-pass membrane protein</topology>
    </subcellularLocation>
</comment>
<dbReference type="SMART" id="SM00220">
    <property type="entry name" value="S_TKc"/>
    <property type="match status" value="1"/>
</dbReference>
<keyword evidence="12 16" id="KW-0472">Membrane</keyword>
<keyword evidence="11 16" id="KW-1133">Transmembrane helix</keyword>
<evidence type="ECO:0000256" key="14">
    <source>
        <dbReference type="ARBA" id="ARBA00048679"/>
    </source>
</evidence>
<reference evidence="18 19" key="1">
    <citation type="journal article" date="2010" name="Nature">
        <title>Genome sequencing and analysis of the model grass Brachypodium distachyon.</title>
        <authorList>
            <consortium name="International Brachypodium Initiative"/>
        </authorList>
    </citation>
    <scope>NUCLEOTIDE SEQUENCE [LARGE SCALE GENOMIC DNA]</scope>
    <source>
        <strain evidence="18 19">Bd21</strain>
    </source>
</reference>
<feature type="binding site" evidence="15">
    <location>
        <position position="873"/>
    </location>
    <ligand>
        <name>ATP</name>
        <dbReference type="ChEBI" id="CHEBI:30616"/>
    </ligand>
</feature>
<evidence type="ECO:0000256" key="1">
    <source>
        <dbReference type="ARBA" id="ARBA00004162"/>
    </source>
</evidence>
<dbReference type="FunFam" id="1.10.510.10:FF:000290">
    <property type="entry name" value="LRR receptor-like serine/threonine-protein kinase ERECTA"/>
    <property type="match status" value="1"/>
</dbReference>
<dbReference type="FunFam" id="3.80.10.10:FF:000095">
    <property type="entry name" value="LRR receptor-like serine/threonine-protein kinase GSO1"/>
    <property type="match status" value="2"/>
</dbReference>
<dbReference type="EnsemblPlants" id="KQJ93835">
    <property type="protein sequence ID" value="KQJ93835"/>
    <property type="gene ID" value="BRADI_3g06980v3"/>
</dbReference>
<dbReference type="Gramene" id="KQJ93834">
    <property type="protein sequence ID" value="KQJ93834"/>
    <property type="gene ID" value="BRADI_3g06980v3"/>
</dbReference>
<dbReference type="Gene3D" id="1.10.510.10">
    <property type="entry name" value="Transferase(Phosphotransferase) domain 1"/>
    <property type="match status" value="1"/>
</dbReference>
<evidence type="ECO:0000313" key="19">
    <source>
        <dbReference type="EnsemblPlants" id="KQJ93834"/>
    </source>
</evidence>
<keyword evidence="8 15" id="KW-0547">Nucleotide-binding</keyword>
<evidence type="ECO:0000256" key="16">
    <source>
        <dbReference type="SAM" id="Phobius"/>
    </source>
</evidence>
<dbReference type="SUPFAM" id="SSF52058">
    <property type="entry name" value="L domain-like"/>
    <property type="match status" value="4"/>
</dbReference>
<gene>
    <name evidence="18" type="ORF">BRADI_3g06980v3</name>
</gene>
<keyword evidence="5" id="KW-0808">Transferase</keyword>
<keyword evidence="10 15" id="KW-0067">ATP-binding</keyword>
<keyword evidence="4" id="KW-0433">Leucine-rich repeat</keyword>
<evidence type="ECO:0000256" key="13">
    <source>
        <dbReference type="ARBA" id="ARBA00047899"/>
    </source>
</evidence>
<proteinExistence type="predicted"/>
<evidence type="ECO:0000256" key="12">
    <source>
        <dbReference type="ARBA" id="ARBA00023136"/>
    </source>
</evidence>
<dbReference type="PROSITE" id="PS50011">
    <property type="entry name" value="PROTEIN_KINASE_DOM"/>
    <property type="match status" value="1"/>
</dbReference>
<dbReference type="InterPro" id="IPR008271">
    <property type="entry name" value="Ser/Thr_kinase_AS"/>
</dbReference>
<dbReference type="Gene3D" id="3.30.200.20">
    <property type="entry name" value="Phosphorylase Kinase, domain 1"/>
    <property type="match status" value="1"/>
</dbReference>
<dbReference type="Gramene" id="KQJ93836">
    <property type="protein sequence ID" value="KQJ93836"/>
    <property type="gene ID" value="BRADI_3g06980v3"/>
</dbReference>
<keyword evidence="20" id="KW-1185">Reference proteome</keyword>
<dbReference type="EnsemblPlants" id="KQJ93836">
    <property type="protein sequence ID" value="KQJ93836"/>
    <property type="gene ID" value="BRADI_3g06980v3"/>
</dbReference>
<evidence type="ECO:0000256" key="6">
    <source>
        <dbReference type="ARBA" id="ARBA00022692"/>
    </source>
</evidence>
<evidence type="ECO:0000313" key="20">
    <source>
        <dbReference type="Proteomes" id="UP000008810"/>
    </source>
</evidence>
<dbReference type="Pfam" id="PF07714">
    <property type="entry name" value="PK_Tyr_Ser-Thr"/>
    <property type="match status" value="1"/>
</dbReference>
<dbReference type="FunFam" id="3.30.200.20:FF:000745">
    <property type="entry name" value="Phytosulfokine receptor 2"/>
    <property type="match status" value="1"/>
</dbReference>
<dbReference type="PANTHER" id="PTHR48005:SF84">
    <property type="entry name" value="NON-SPECIFIC SERINE_THREONINE PROTEIN KINASE"/>
    <property type="match status" value="1"/>
</dbReference>
<evidence type="ECO:0000256" key="9">
    <source>
        <dbReference type="ARBA" id="ARBA00022777"/>
    </source>
</evidence>
<dbReference type="Pfam" id="PF13855">
    <property type="entry name" value="LRR_8"/>
    <property type="match status" value="2"/>
</dbReference>
<evidence type="ECO:0000256" key="3">
    <source>
        <dbReference type="ARBA" id="ARBA00022527"/>
    </source>
</evidence>
<dbReference type="Proteomes" id="UP000008810">
    <property type="component" value="Chromosome 3"/>
</dbReference>
<keyword evidence="9" id="KW-0418">Kinase</keyword>
<dbReference type="EC" id="2.7.11.1" evidence="2"/>
<organism evidence="18">
    <name type="scientific">Brachypodium distachyon</name>
    <name type="common">Purple false brome</name>
    <name type="synonym">Trachynia distachya</name>
    <dbReference type="NCBI Taxonomy" id="15368"/>
    <lineage>
        <taxon>Eukaryota</taxon>
        <taxon>Viridiplantae</taxon>
        <taxon>Streptophyta</taxon>
        <taxon>Embryophyta</taxon>
        <taxon>Tracheophyta</taxon>
        <taxon>Spermatophyta</taxon>
        <taxon>Magnoliopsida</taxon>
        <taxon>Liliopsida</taxon>
        <taxon>Poales</taxon>
        <taxon>Poaceae</taxon>
        <taxon>BOP clade</taxon>
        <taxon>Pooideae</taxon>
        <taxon>Stipodae</taxon>
        <taxon>Brachypodieae</taxon>
        <taxon>Brachypodium</taxon>
    </lineage>
</organism>
<dbReference type="InterPro" id="IPR003591">
    <property type="entry name" value="Leu-rich_rpt_typical-subtyp"/>
</dbReference>
<name>A0A0Q3F6N8_BRADI</name>
<keyword evidence="3" id="KW-0723">Serine/threonine-protein kinase</keyword>